<dbReference type="SUPFAM" id="SSF53850">
    <property type="entry name" value="Periplasmic binding protein-like II"/>
    <property type="match status" value="1"/>
</dbReference>
<name>A0A3E3K4C2_9FIRM</name>
<dbReference type="RefSeq" id="WP_117493343.1">
    <property type="nucleotide sequence ID" value="NZ_QVLX01000002.1"/>
</dbReference>
<protein>
    <recommendedName>
        <fullName evidence="4">Extracellular solute-binding protein</fullName>
    </recommendedName>
</protein>
<dbReference type="OrthoDB" id="2068247at2"/>
<evidence type="ECO:0000256" key="1">
    <source>
        <dbReference type="SAM" id="SignalP"/>
    </source>
</evidence>
<dbReference type="Gene3D" id="3.40.190.10">
    <property type="entry name" value="Periplasmic binding protein-like II"/>
    <property type="match status" value="1"/>
</dbReference>
<dbReference type="PROSITE" id="PS51257">
    <property type="entry name" value="PROKAR_LIPOPROTEIN"/>
    <property type="match status" value="1"/>
</dbReference>
<evidence type="ECO:0000313" key="2">
    <source>
        <dbReference type="EMBL" id="RGE88803.1"/>
    </source>
</evidence>
<gene>
    <name evidence="2" type="ORF">DW016_04610</name>
</gene>
<organism evidence="2 3">
    <name type="scientific">Sellimonas intestinalis</name>
    <dbReference type="NCBI Taxonomy" id="1653434"/>
    <lineage>
        <taxon>Bacteria</taxon>
        <taxon>Bacillati</taxon>
        <taxon>Bacillota</taxon>
        <taxon>Clostridia</taxon>
        <taxon>Lachnospirales</taxon>
        <taxon>Lachnospiraceae</taxon>
        <taxon>Sellimonas</taxon>
    </lineage>
</organism>
<dbReference type="EMBL" id="QVLX01000002">
    <property type="protein sequence ID" value="RGE88803.1"/>
    <property type="molecule type" value="Genomic_DNA"/>
</dbReference>
<dbReference type="Proteomes" id="UP000261080">
    <property type="component" value="Unassembled WGS sequence"/>
</dbReference>
<keyword evidence="3" id="KW-1185">Reference proteome</keyword>
<reference evidence="2 3" key="1">
    <citation type="submission" date="2018-08" db="EMBL/GenBank/DDBJ databases">
        <title>A genome reference for cultivated species of the human gut microbiota.</title>
        <authorList>
            <person name="Zou Y."/>
            <person name="Xue W."/>
            <person name="Luo G."/>
        </authorList>
    </citation>
    <scope>NUCLEOTIDE SEQUENCE [LARGE SCALE GENOMIC DNA]</scope>
    <source>
        <strain evidence="2 3">AF37-2AT</strain>
    </source>
</reference>
<evidence type="ECO:0000313" key="3">
    <source>
        <dbReference type="Proteomes" id="UP000261080"/>
    </source>
</evidence>
<dbReference type="AlphaFoldDB" id="A0A3E3K4C2"/>
<proteinExistence type="predicted"/>
<accession>A0A3E3K4C2</accession>
<feature type="signal peptide" evidence="1">
    <location>
        <begin position="1"/>
        <end position="20"/>
    </location>
</feature>
<comment type="caution">
    <text evidence="2">The sequence shown here is derived from an EMBL/GenBank/DDBJ whole genome shotgun (WGS) entry which is preliminary data.</text>
</comment>
<evidence type="ECO:0008006" key="4">
    <source>
        <dbReference type="Google" id="ProtNLM"/>
    </source>
</evidence>
<sequence>MRKTVLTLAFFIILSLSLSGCDEKKEEKPVLTILTEREYEDQVKVARHGFNEKYDDVEVKIQTLSEEPETRETQIQKLRTQIVAGKGYDVYILNNLRYGSGEPLDELPLFDNPYKTMQSGVFSPLNDNMNQDSYWKGTSYFDPLLKAGQYEGKQYILPLSFESELFLSNTERTGNLNGKTLLEWLEYADSSQDLDLRGTMAQQALHVKGWYQPAADYERKAILFDEKQWADFFVLMEQFCTKYFSESVDWYGEMTVKGITNEIKRMEIVPDLQGNRIMEVQAFGAVGMSSDTKQDAYRFLMLFLNRQTEGLEDGIGGRDNPADQEAIKWMLKRSGLSDETIEETMKKLSQFNLAYFSTETESMLQTSVDQAEREKRWEVTKDWEDCKKTGAEIAEKGRRNYETQVKE</sequence>
<feature type="chain" id="PRO_5039648262" description="Extracellular solute-binding protein" evidence="1">
    <location>
        <begin position="21"/>
        <end position="407"/>
    </location>
</feature>
<keyword evidence="1" id="KW-0732">Signal</keyword>